<protein>
    <recommendedName>
        <fullName evidence="8">Guanine deaminase</fullName>
        <shortName evidence="8">Guanase</shortName>
        <ecNumber evidence="8">3.5.4.3</ecNumber>
    </recommendedName>
    <alternativeName>
        <fullName evidence="8">Guanine aminohydrolase</fullName>
    </alternativeName>
</protein>
<dbReference type="EC" id="3.5.4.3" evidence="8"/>
<dbReference type="GO" id="GO:0008892">
    <property type="term" value="F:guanine deaminase activity"/>
    <property type="evidence" value="ECO:0007669"/>
    <property type="project" value="UniProtKB-UniRule"/>
</dbReference>
<sequence length="490" mass="53222">MSGTTTIFYGPVINPKSLDAYAALPRCLLCVGPTGNVEWLVEDVKAHLLQETLAQKGCIDEDVVELKMGEFIIPGFIDTHTHAPQVPNIGSGQQYELLDWLDKVTFPMEAKFANTEFAQRTYQNVVRRIIDCGTTTCCYYGSLHLPSTKILANIVHTLGQRAFVGKCNMNRNCPSDYIEDSASSSLTDTSALIKHIHELPSAPTVHAATGTQHEPLVQPIITPRFAISCTGELLSGLGELAAQDPHLRIQTHISENHDEIKFTKELFPECESYADVYDTHGLLRGNTVLAHAVHLEESECKLIKKRDAGISHCPTSNFNLRSGVAPVGKFLDLGIKVGLGTDISGGFSPSILTAIQHASIASKIVAMQSPPSSKPPPPGKYASRQLPLPTLLYLATLGGARVCALESRVGSFEEGKAFDALLVNVRSEAGNIGLWGADLQDIDGGKEGKEKEVLDGLLERFFFTGDDRNISRVYVQGRLVGGKSFRGRVD</sequence>
<evidence type="ECO:0000256" key="3">
    <source>
        <dbReference type="ARBA" id="ARBA00022723"/>
    </source>
</evidence>
<keyword evidence="11" id="KW-1185">Reference proteome</keyword>
<evidence type="ECO:0000256" key="1">
    <source>
        <dbReference type="ARBA" id="ARBA00004984"/>
    </source>
</evidence>
<dbReference type="GO" id="GO:0008270">
    <property type="term" value="F:zinc ion binding"/>
    <property type="evidence" value="ECO:0007669"/>
    <property type="project" value="UniProtKB-UniRule"/>
</dbReference>
<dbReference type="InterPro" id="IPR006680">
    <property type="entry name" value="Amidohydro-rel"/>
</dbReference>
<evidence type="ECO:0000256" key="6">
    <source>
        <dbReference type="ARBA" id="ARBA00051148"/>
    </source>
</evidence>
<keyword evidence="3 8" id="KW-0479">Metal-binding</keyword>
<keyword evidence="4 8" id="KW-0378">Hydrolase</keyword>
<evidence type="ECO:0000256" key="5">
    <source>
        <dbReference type="ARBA" id="ARBA00022833"/>
    </source>
</evidence>
<dbReference type="Proteomes" id="UP000308652">
    <property type="component" value="Unassembled WGS sequence"/>
</dbReference>
<dbReference type="Gene3D" id="3.20.20.140">
    <property type="entry name" value="Metal-dependent hydrolases"/>
    <property type="match status" value="1"/>
</dbReference>
<dbReference type="Pfam" id="PF01979">
    <property type="entry name" value="Amidohydro_1"/>
    <property type="match status" value="1"/>
</dbReference>
<organism evidence="10 11">
    <name type="scientific">Crucibulum laeve</name>
    <dbReference type="NCBI Taxonomy" id="68775"/>
    <lineage>
        <taxon>Eukaryota</taxon>
        <taxon>Fungi</taxon>
        <taxon>Dikarya</taxon>
        <taxon>Basidiomycota</taxon>
        <taxon>Agaricomycotina</taxon>
        <taxon>Agaricomycetes</taxon>
        <taxon>Agaricomycetidae</taxon>
        <taxon>Agaricales</taxon>
        <taxon>Agaricineae</taxon>
        <taxon>Nidulariaceae</taxon>
        <taxon>Crucibulum</taxon>
    </lineage>
</organism>
<dbReference type="InterPro" id="IPR051607">
    <property type="entry name" value="Metallo-dep_hydrolases"/>
</dbReference>
<name>A0A5C3MC19_9AGAR</name>
<evidence type="ECO:0000256" key="7">
    <source>
        <dbReference type="ARBA" id="ARBA00056079"/>
    </source>
</evidence>
<evidence type="ECO:0000256" key="8">
    <source>
        <dbReference type="RuleBase" id="RU366009"/>
    </source>
</evidence>
<evidence type="ECO:0000256" key="4">
    <source>
        <dbReference type="ARBA" id="ARBA00022801"/>
    </source>
</evidence>
<evidence type="ECO:0000259" key="9">
    <source>
        <dbReference type="Pfam" id="PF01979"/>
    </source>
</evidence>
<dbReference type="InterPro" id="IPR032466">
    <property type="entry name" value="Metal_Hydrolase"/>
</dbReference>
<comment type="function">
    <text evidence="7 8">Catalyzes the hydrolytic deamination of guanine, producing xanthine and ammonia.</text>
</comment>
<dbReference type="SUPFAM" id="SSF51556">
    <property type="entry name" value="Metallo-dependent hydrolases"/>
    <property type="match status" value="1"/>
</dbReference>
<dbReference type="OrthoDB" id="194468at2759"/>
<dbReference type="STRING" id="68775.A0A5C3MC19"/>
<dbReference type="PANTHER" id="PTHR11271">
    <property type="entry name" value="GUANINE DEAMINASE"/>
    <property type="match status" value="1"/>
</dbReference>
<dbReference type="FunFam" id="3.20.20.140:FF:000022">
    <property type="entry name" value="Guanine deaminase"/>
    <property type="match status" value="1"/>
</dbReference>
<feature type="domain" description="Amidohydrolase-related" evidence="9">
    <location>
        <begin position="71"/>
        <end position="480"/>
    </location>
</feature>
<accession>A0A5C3MC19</accession>
<dbReference type="EMBL" id="ML213592">
    <property type="protein sequence ID" value="TFK42283.1"/>
    <property type="molecule type" value="Genomic_DNA"/>
</dbReference>
<comment type="catalytic activity">
    <reaction evidence="6 8">
        <text>guanine + H2O + H(+) = xanthine + NH4(+)</text>
        <dbReference type="Rhea" id="RHEA:14665"/>
        <dbReference type="ChEBI" id="CHEBI:15377"/>
        <dbReference type="ChEBI" id="CHEBI:15378"/>
        <dbReference type="ChEBI" id="CHEBI:16235"/>
        <dbReference type="ChEBI" id="CHEBI:17712"/>
        <dbReference type="ChEBI" id="CHEBI:28938"/>
        <dbReference type="EC" id="3.5.4.3"/>
    </reaction>
</comment>
<evidence type="ECO:0000313" key="10">
    <source>
        <dbReference type="EMBL" id="TFK42283.1"/>
    </source>
</evidence>
<dbReference type="NCBIfam" id="TIGR02967">
    <property type="entry name" value="guan_deamin"/>
    <property type="match status" value="1"/>
</dbReference>
<comment type="cofactor">
    <cofactor evidence="8">
        <name>Zn(2+)</name>
        <dbReference type="ChEBI" id="CHEBI:29105"/>
    </cofactor>
    <text evidence="8">Binds 1 zinc ion per subunit.</text>
</comment>
<dbReference type="InterPro" id="IPR014311">
    <property type="entry name" value="Guanine_deaminase"/>
</dbReference>
<dbReference type="GO" id="GO:0005829">
    <property type="term" value="C:cytosol"/>
    <property type="evidence" value="ECO:0007669"/>
    <property type="project" value="TreeGrafter"/>
</dbReference>
<keyword evidence="5 8" id="KW-0862">Zinc</keyword>
<evidence type="ECO:0000256" key="2">
    <source>
        <dbReference type="ARBA" id="ARBA00006745"/>
    </source>
</evidence>
<dbReference type="SUPFAM" id="SSF51338">
    <property type="entry name" value="Composite domain of metallo-dependent hydrolases"/>
    <property type="match status" value="1"/>
</dbReference>
<gene>
    <name evidence="10" type="ORF">BDQ12DRAFT_675940</name>
</gene>
<proteinExistence type="inferred from homology"/>
<comment type="pathway">
    <text evidence="1 8">Purine metabolism; guanine degradation; xanthine from guanine: step 1/1.</text>
</comment>
<dbReference type="UniPathway" id="UPA00603">
    <property type="reaction ID" value="UER00660"/>
</dbReference>
<dbReference type="InterPro" id="IPR011059">
    <property type="entry name" value="Metal-dep_hydrolase_composite"/>
</dbReference>
<comment type="similarity">
    <text evidence="2 8">Belongs to the metallo-dependent hydrolases superfamily. ATZ/TRZ family.</text>
</comment>
<dbReference type="AlphaFoldDB" id="A0A5C3MC19"/>
<dbReference type="PANTHER" id="PTHR11271:SF6">
    <property type="entry name" value="GUANINE DEAMINASE"/>
    <property type="match status" value="1"/>
</dbReference>
<dbReference type="Gene3D" id="2.30.40.10">
    <property type="entry name" value="Urease, subunit C, domain 1"/>
    <property type="match status" value="1"/>
</dbReference>
<dbReference type="GO" id="GO:0006147">
    <property type="term" value="P:guanine catabolic process"/>
    <property type="evidence" value="ECO:0007669"/>
    <property type="project" value="UniProtKB-UniRule"/>
</dbReference>
<evidence type="ECO:0000313" key="11">
    <source>
        <dbReference type="Proteomes" id="UP000308652"/>
    </source>
</evidence>
<reference evidence="10 11" key="1">
    <citation type="journal article" date="2019" name="Nat. Ecol. Evol.">
        <title>Megaphylogeny resolves global patterns of mushroom evolution.</title>
        <authorList>
            <person name="Varga T."/>
            <person name="Krizsan K."/>
            <person name="Foldi C."/>
            <person name="Dima B."/>
            <person name="Sanchez-Garcia M."/>
            <person name="Sanchez-Ramirez S."/>
            <person name="Szollosi G.J."/>
            <person name="Szarkandi J.G."/>
            <person name="Papp V."/>
            <person name="Albert L."/>
            <person name="Andreopoulos W."/>
            <person name="Angelini C."/>
            <person name="Antonin V."/>
            <person name="Barry K.W."/>
            <person name="Bougher N.L."/>
            <person name="Buchanan P."/>
            <person name="Buyck B."/>
            <person name="Bense V."/>
            <person name="Catcheside P."/>
            <person name="Chovatia M."/>
            <person name="Cooper J."/>
            <person name="Damon W."/>
            <person name="Desjardin D."/>
            <person name="Finy P."/>
            <person name="Geml J."/>
            <person name="Haridas S."/>
            <person name="Hughes K."/>
            <person name="Justo A."/>
            <person name="Karasinski D."/>
            <person name="Kautmanova I."/>
            <person name="Kiss B."/>
            <person name="Kocsube S."/>
            <person name="Kotiranta H."/>
            <person name="LaButti K.M."/>
            <person name="Lechner B.E."/>
            <person name="Liimatainen K."/>
            <person name="Lipzen A."/>
            <person name="Lukacs Z."/>
            <person name="Mihaltcheva S."/>
            <person name="Morgado L.N."/>
            <person name="Niskanen T."/>
            <person name="Noordeloos M.E."/>
            <person name="Ohm R.A."/>
            <person name="Ortiz-Santana B."/>
            <person name="Ovrebo C."/>
            <person name="Racz N."/>
            <person name="Riley R."/>
            <person name="Savchenko A."/>
            <person name="Shiryaev A."/>
            <person name="Soop K."/>
            <person name="Spirin V."/>
            <person name="Szebenyi C."/>
            <person name="Tomsovsky M."/>
            <person name="Tulloss R.E."/>
            <person name="Uehling J."/>
            <person name="Grigoriev I.V."/>
            <person name="Vagvolgyi C."/>
            <person name="Papp T."/>
            <person name="Martin F.M."/>
            <person name="Miettinen O."/>
            <person name="Hibbett D.S."/>
            <person name="Nagy L.G."/>
        </authorList>
    </citation>
    <scope>NUCLEOTIDE SEQUENCE [LARGE SCALE GENOMIC DNA]</scope>
    <source>
        <strain evidence="10 11">CBS 166.37</strain>
    </source>
</reference>